<accession>A0A6P0HK03</accession>
<evidence type="ECO:0000313" key="4">
    <source>
        <dbReference type="Proteomes" id="UP000468687"/>
    </source>
</evidence>
<keyword evidence="4" id="KW-1185">Reference proteome</keyword>
<evidence type="ECO:0000256" key="1">
    <source>
        <dbReference type="SAM" id="Phobius"/>
    </source>
</evidence>
<comment type="caution">
    <text evidence="3">The sequence shown here is derived from an EMBL/GenBank/DDBJ whole genome shotgun (WGS) entry which is preliminary data.</text>
</comment>
<keyword evidence="1" id="KW-0812">Transmembrane</keyword>
<dbReference type="Proteomes" id="UP000468687">
    <property type="component" value="Unassembled WGS sequence"/>
</dbReference>
<protein>
    <recommendedName>
        <fullName evidence="5">PBP domain-containing protein</fullName>
    </recommendedName>
</protein>
<dbReference type="AlphaFoldDB" id="A0A6P0HK03"/>
<dbReference type="SUPFAM" id="SSF53850">
    <property type="entry name" value="Periplasmic binding protein-like II"/>
    <property type="match status" value="1"/>
</dbReference>
<organism evidence="3 4">
    <name type="scientific">Nocardioides zeae</name>
    <dbReference type="NCBI Taxonomy" id="1457234"/>
    <lineage>
        <taxon>Bacteria</taxon>
        <taxon>Bacillati</taxon>
        <taxon>Actinomycetota</taxon>
        <taxon>Actinomycetes</taxon>
        <taxon>Propionibacteriales</taxon>
        <taxon>Nocardioidaceae</taxon>
        <taxon>Nocardioides</taxon>
    </lineage>
</organism>
<keyword evidence="2" id="KW-0732">Signal</keyword>
<feature type="chain" id="PRO_5026736217" description="PBP domain-containing protein" evidence="2">
    <location>
        <begin position="37"/>
        <end position="859"/>
    </location>
</feature>
<feature type="transmembrane region" description="Helical" evidence="1">
    <location>
        <begin position="830"/>
        <end position="854"/>
    </location>
</feature>
<keyword evidence="1" id="KW-0472">Membrane</keyword>
<evidence type="ECO:0008006" key="5">
    <source>
        <dbReference type="Google" id="ProtNLM"/>
    </source>
</evidence>
<feature type="signal peptide" evidence="2">
    <location>
        <begin position="1"/>
        <end position="36"/>
    </location>
</feature>
<reference evidence="3 4" key="1">
    <citation type="journal article" date="2014" name="Int. J. Syst. Evol. Microbiol.">
        <title>Nocardioides zeae sp. nov., isolated from the stem of Zea mays.</title>
        <authorList>
            <person name="Glaeser S.P."/>
            <person name="McInroy J.A."/>
            <person name="Busse H.J."/>
            <person name="Kampfer P."/>
        </authorList>
    </citation>
    <scope>NUCLEOTIDE SEQUENCE [LARGE SCALE GENOMIC DNA]</scope>
    <source>
        <strain evidence="3 4">JCM 30728</strain>
    </source>
</reference>
<keyword evidence="1" id="KW-1133">Transmembrane helix</keyword>
<dbReference type="Gene3D" id="3.40.190.10">
    <property type="entry name" value="Periplasmic binding protein-like II"/>
    <property type="match status" value="2"/>
</dbReference>
<dbReference type="EMBL" id="JAAGXA010000007">
    <property type="protein sequence ID" value="NEN78916.1"/>
    <property type="molecule type" value="Genomic_DNA"/>
</dbReference>
<gene>
    <name evidence="3" type="ORF">G3T38_11575</name>
</gene>
<evidence type="ECO:0000256" key="2">
    <source>
        <dbReference type="SAM" id="SignalP"/>
    </source>
</evidence>
<dbReference type="RefSeq" id="WP_163772462.1">
    <property type="nucleotide sequence ID" value="NZ_JAAGXA010000007.1"/>
</dbReference>
<evidence type="ECO:0000313" key="3">
    <source>
        <dbReference type="EMBL" id="NEN78916.1"/>
    </source>
</evidence>
<sequence>MRRRLAAVRGRALAGLLLAAAVLVGLPSAEVPPAQAAPASDGFEQTRTLERTFTEADGTREVVDSRDVTVTVDKTQQLRSRERVHVSWSGARPSGGRAADPYGETGLAQEYPVVVLQCRGLDDPDLPAAQRLSRDTCWTSTRAQRSQSLPDRTAVWRHDTAATEEERSARAGTAPLADAATCPAADGFSTWATGFTAADGDRFASCSAESMAPEAAVDGALPPAEVAAFTDADGRGSVDLEVRTDVENASLGCNATTPCSIVVIPIMGLSCDTDPECRRSGRWLEGSSNYAAEGVDLAVSPALWWSASNWQHRFSVPLTFGLAPNVCDVLDPRAPVGFYGSELLAQASLQWAPAYCLEDGRFKFQHNRMSDEAGFALMESGEGAAALVSGPHDARGTTTTAFGPTAVTGFGIAYVVDRPGNAGPVEGLRLNARLVAKLLTQSYVASDLGRGHPGMADNPTSINQDPEFIALNPDLDQIAREAAATVLSISESSDVIGALTAYVAADPDAAAFVRGEPDPSGMRVNPSYARMALPVRDFPLLDTYVPPSEQDCLKANPTVYFNQVAAPVTTLRRVAEAVLDAWPNVQTKCERASANDPWKVGRVNRQGLGTRFMLGIVSLGDAARLGLSVAELETRDGTFVGPTTEGLTKAVALARPATDTVGVAEAGVAPYVVDQAEVRQAGDAYPGTLVVHTVARTHGLSAEQAEDVAQFLRVATTEGQRPGRGNGALPEGYLPIVDAGATAPLWRSAQRAAELVAAQEAPPAAPPVAPGAGGGAPSFPAGGGVGALPGTLPAVDAPAAGGGAPQPGAPATVTSAATAPVSSPWTSSALLPLLLVLTLVGALGGAVGRVLLVVRGARS</sequence>
<proteinExistence type="predicted"/>
<name>A0A6P0HK03_9ACTN</name>